<reference evidence="1 2" key="1">
    <citation type="submission" date="2017-01" db="EMBL/GenBank/DDBJ databases">
        <title>Complete Genome Sequence of Vibrio Parahaemolyticus Bacteriophage pTD1.</title>
        <authorList>
            <person name="Midorikawa Y."/>
            <person name="Sano M."/>
        </authorList>
    </citation>
    <scope>NUCLEOTIDE SEQUENCE [LARGE SCALE GENOMIC DNA]</scope>
    <source>
        <strain evidence="1">PTD1</strain>
    </source>
</reference>
<dbReference type="Proteomes" id="UP000221243">
    <property type="component" value="Segment"/>
</dbReference>
<evidence type="ECO:0000313" key="2">
    <source>
        <dbReference type="Proteomes" id="UP000221243"/>
    </source>
</evidence>
<proteinExistence type="predicted"/>
<dbReference type="GeneID" id="40075040"/>
<dbReference type="OrthoDB" id="29349at10239"/>
<dbReference type="RefSeq" id="YP_009599311.1">
    <property type="nucleotide sequence ID" value="NC_041916.1"/>
</dbReference>
<sequence length="82" mass="9730">MVAGKELNELWFLKQRLHDLEHWCAYDPAISAAARWAQAPHERTKVGDDFCPDIELMRRHLKRHYTPSTIINKENKDEQCKK</sequence>
<organism evidence="1 2">
    <name type="scientific">Vibrio phage pTD1</name>
    <dbReference type="NCBI Taxonomy" id="1938577"/>
    <lineage>
        <taxon>Viruses</taxon>
        <taxon>Duplodnaviria</taxon>
        <taxon>Heunggongvirae</taxon>
        <taxon>Uroviricota</taxon>
        <taxon>Caudoviricetes</taxon>
        <taxon>Chimalliviridae</taxon>
        <taxon>Gorgonvirinae</taxon>
        <taxon>Tidunavirus</taxon>
        <taxon>Tidunavirus pTD1</taxon>
    </lineage>
</organism>
<protein>
    <submittedName>
        <fullName evidence="1">Uncharacterized protein</fullName>
    </submittedName>
</protein>
<accession>A0A1Q2U2P1</accession>
<dbReference type="KEGG" id="vg:40075040"/>
<keyword evidence="2" id="KW-1185">Reference proteome</keyword>
<evidence type="ECO:0000313" key="1">
    <source>
        <dbReference type="EMBL" id="BAW98233.1"/>
    </source>
</evidence>
<dbReference type="EMBL" id="AP017972">
    <property type="protein sequence ID" value="BAW98233.1"/>
    <property type="molecule type" value="Genomic_DNA"/>
</dbReference>
<name>A0A1Q2U2P1_9CAUD</name>